<evidence type="ECO:0000256" key="3">
    <source>
        <dbReference type="ARBA" id="ARBA00022960"/>
    </source>
</evidence>
<evidence type="ECO:0000259" key="11">
    <source>
        <dbReference type="Pfam" id="PF02875"/>
    </source>
</evidence>
<comment type="caution">
    <text evidence="7">Lacks conserved residue(s) required for the propagation of feature annotation.</text>
</comment>
<keyword evidence="3 7" id="KW-0133">Cell shape</keyword>
<keyword evidence="7" id="KW-0963">Cytoplasm</keyword>
<evidence type="ECO:0000259" key="12">
    <source>
        <dbReference type="Pfam" id="PF08245"/>
    </source>
</evidence>
<dbReference type="InterPro" id="IPR005761">
    <property type="entry name" value="UDP-N-AcMur-Glu-dNH2Pim_ligase"/>
</dbReference>
<dbReference type="PANTHER" id="PTHR23135">
    <property type="entry name" value="MUR LIGASE FAMILY MEMBER"/>
    <property type="match status" value="1"/>
</dbReference>
<comment type="catalytic activity">
    <reaction evidence="7">
        <text>UDP-N-acetyl-alpha-D-muramoyl-L-alanyl-D-glutamate + meso-2,6-diaminopimelate + ATP = UDP-N-acetyl-alpha-D-muramoyl-L-alanyl-gamma-D-glutamyl-meso-2,6-diaminopimelate + ADP + phosphate + H(+)</text>
        <dbReference type="Rhea" id="RHEA:23676"/>
        <dbReference type="ChEBI" id="CHEBI:15378"/>
        <dbReference type="ChEBI" id="CHEBI:30616"/>
        <dbReference type="ChEBI" id="CHEBI:43474"/>
        <dbReference type="ChEBI" id="CHEBI:57791"/>
        <dbReference type="ChEBI" id="CHEBI:83900"/>
        <dbReference type="ChEBI" id="CHEBI:83905"/>
        <dbReference type="ChEBI" id="CHEBI:456216"/>
        <dbReference type="EC" id="6.3.2.13"/>
    </reaction>
</comment>
<feature type="binding site" evidence="7">
    <location>
        <begin position="127"/>
        <end position="133"/>
    </location>
    <ligand>
        <name>ATP</name>
        <dbReference type="ChEBI" id="CHEBI:30616"/>
    </ligand>
</feature>
<accession>A0A6N4ULB5</accession>
<organism evidence="13 14">
    <name type="scientific">Mycolicibacterium alvei</name>
    <dbReference type="NCBI Taxonomy" id="67081"/>
    <lineage>
        <taxon>Bacteria</taxon>
        <taxon>Bacillati</taxon>
        <taxon>Actinomycetota</taxon>
        <taxon>Actinomycetes</taxon>
        <taxon>Mycobacteriales</taxon>
        <taxon>Mycobacteriaceae</taxon>
        <taxon>Mycolicibacterium</taxon>
    </lineage>
</organism>
<name>A0A6N4ULB5_9MYCO</name>
<dbReference type="SUPFAM" id="SSF53244">
    <property type="entry name" value="MurD-like peptide ligases, peptide-binding domain"/>
    <property type="match status" value="1"/>
</dbReference>
<gene>
    <name evidence="7 13" type="primary">murE</name>
    <name evidence="13" type="ORF">MALV_03240</name>
</gene>
<dbReference type="EC" id="6.3.2.13" evidence="7"/>
<reference evidence="13 14" key="1">
    <citation type="journal article" date="2019" name="Emerg. Microbes Infect.">
        <title>Comprehensive subspecies identification of 175 nontuberculous mycobacteria species based on 7547 genomic profiles.</title>
        <authorList>
            <person name="Matsumoto Y."/>
            <person name="Kinjo T."/>
            <person name="Motooka D."/>
            <person name="Nabeya D."/>
            <person name="Jung N."/>
            <person name="Uechi K."/>
            <person name="Horii T."/>
            <person name="Iida T."/>
            <person name="Fujita J."/>
            <person name="Nakamura S."/>
        </authorList>
    </citation>
    <scope>NUCLEOTIDE SEQUENCE [LARGE SCALE GENOMIC DNA]</scope>
    <source>
        <strain evidence="13 14">JCM 12272</strain>
    </source>
</reference>
<keyword evidence="6 7" id="KW-0961">Cell wall biogenesis/degradation</keyword>
<feature type="domain" description="Mur ligase central" evidence="12">
    <location>
        <begin position="125"/>
        <end position="328"/>
    </location>
</feature>
<comment type="function">
    <text evidence="7">Catalyzes the addition of meso-diaminopimelic acid to the nucleotide precursor UDP-N-acetylmuramoyl-L-alanyl-D-glutamate (UMAG) in the biosynthesis of bacterial cell-wall peptidoglycan.</text>
</comment>
<dbReference type="EMBL" id="AP022565">
    <property type="protein sequence ID" value="BBX25199.1"/>
    <property type="molecule type" value="Genomic_DNA"/>
</dbReference>
<dbReference type="Gene3D" id="3.40.1390.10">
    <property type="entry name" value="MurE/MurF, N-terminal domain"/>
    <property type="match status" value="1"/>
</dbReference>
<dbReference type="Pfam" id="PF02875">
    <property type="entry name" value="Mur_ligase_C"/>
    <property type="match status" value="1"/>
</dbReference>
<dbReference type="NCBIfam" id="NF001124">
    <property type="entry name" value="PRK00139.1-2"/>
    <property type="match status" value="1"/>
</dbReference>
<comment type="similarity">
    <text evidence="1 7">Belongs to the MurCDEF family. MurE subfamily.</text>
</comment>
<dbReference type="GO" id="GO:0071555">
    <property type="term" value="P:cell wall organization"/>
    <property type="evidence" value="ECO:0007669"/>
    <property type="project" value="UniProtKB-KW"/>
</dbReference>
<feature type="binding site" evidence="7">
    <location>
        <position position="204"/>
    </location>
    <ligand>
        <name>UDP-N-acetyl-alpha-D-muramoyl-L-alanyl-D-glutamate</name>
        <dbReference type="ChEBI" id="CHEBI:83900"/>
    </ligand>
</feature>
<dbReference type="UniPathway" id="UPA00219"/>
<comment type="cofactor">
    <cofactor evidence="7">
        <name>Mg(2+)</name>
        <dbReference type="ChEBI" id="CHEBI:18420"/>
    </cofactor>
</comment>
<keyword evidence="7 13" id="KW-0436">Ligase</keyword>
<feature type="binding site" evidence="7">
    <location>
        <position position="42"/>
    </location>
    <ligand>
        <name>UDP-N-acetyl-alpha-D-muramoyl-L-alanyl-D-glutamate</name>
        <dbReference type="ChEBI" id="CHEBI:83900"/>
    </ligand>
</feature>
<feature type="region of interest" description="Disordered" evidence="9">
    <location>
        <begin position="389"/>
        <end position="417"/>
    </location>
</feature>
<evidence type="ECO:0000256" key="2">
    <source>
        <dbReference type="ARBA" id="ARBA00022618"/>
    </source>
</evidence>
<protein>
    <recommendedName>
        <fullName evidence="7">UDP-N-acetylmuramoyl-L-alanyl-D-glutamate--2,6-diaminopimelate ligase</fullName>
        <ecNumber evidence="7">6.3.2.13</ecNumber>
    </recommendedName>
    <alternativeName>
        <fullName evidence="7">Meso-A2pm-adding enzyme</fullName>
    </alternativeName>
    <alternativeName>
        <fullName evidence="7">Meso-diaminopimelate-adding enzyme</fullName>
    </alternativeName>
    <alternativeName>
        <fullName evidence="7">UDP-MurNAc-L-Ala-D-Glu:meso-diaminopimelate ligase</fullName>
    </alternativeName>
    <alternativeName>
        <fullName evidence="7">UDP-MurNAc-tripeptide synthetase</fullName>
    </alternativeName>
    <alternativeName>
        <fullName evidence="7">UDP-N-acetylmuramyl-tripeptide synthetase</fullName>
    </alternativeName>
</protein>
<keyword evidence="4 7" id="KW-0573">Peptidoglycan synthesis</keyword>
<feature type="binding site" evidence="7">
    <location>
        <position position="196"/>
    </location>
    <ligand>
        <name>UDP-N-acetyl-alpha-D-muramoyl-L-alanyl-D-glutamate</name>
        <dbReference type="ChEBI" id="CHEBI:83900"/>
    </ligand>
</feature>
<dbReference type="NCBIfam" id="TIGR01085">
    <property type="entry name" value="murE"/>
    <property type="match status" value="1"/>
</dbReference>
<dbReference type="GO" id="GO:0005524">
    <property type="term" value="F:ATP binding"/>
    <property type="evidence" value="ECO:0007669"/>
    <property type="project" value="UniProtKB-UniRule"/>
</dbReference>
<evidence type="ECO:0000256" key="1">
    <source>
        <dbReference type="ARBA" id="ARBA00005898"/>
    </source>
</evidence>
<evidence type="ECO:0000256" key="6">
    <source>
        <dbReference type="ARBA" id="ARBA00023316"/>
    </source>
</evidence>
<evidence type="ECO:0000256" key="5">
    <source>
        <dbReference type="ARBA" id="ARBA00023306"/>
    </source>
</evidence>
<keyword evidence="2 7" id="KW-0132">Cell division</keyword>
<evidence type="ECO:0000256" key="9">
    <source>
        <dbReference type="SAM" id="MobiDB-lite"/>
    </source>
</evidence>
<sequence length="534" mass="54081">MAMKLRPSRPAGQYLVPLAEQVQAVSATGNPLPDLRVTGVTLRGQDARPGDLFAALPGSAVHGARYAAEAVAAGAVAVLTDAAGAAELGALQVPVLIHSDPRAVLGAVASEVYGRPSERLTVIGVTGTSGKTTTTYLAEAGLRSAGRVAGLIGTVGVRIAGRDLPSALTTPEAPDLQALLAVMVESGVDTVVMEVSSHALTLGRVDGIVFALGGFTNLSRDHLDFHPTMQDYFEAKAGLFDPASRNHAAAAVVCVDDDAGVAMAGRAEKVTTVSSAGASADWQVRNVAAVGVGSQEFTLVDPAGVAHQIRIGLTGAYNVANAALAIALLDGAGVTPEQAAPGLQVATVPGRLQPIDRGQRFLALVDYAHKPGALQAVLETLRASAATGDDRGANAATGEGTRRASGPGRIGVVFGAGGNRDTGKRAPMGRVAAELADLVVVTDDNPRDEDPALIRAAIMAGAAEARSGAEIVEVADRRAAIDRAVAWAGPGDIVLIAGKGHESGQTGGGHTRPFDDRDELAAALEALVEGESGT</sequence>
<evidence type="ECO:0000256" key="8">
    <source>
        <dbReference type="RuleBase" id="RU004135"/>
    </source>
</evidence>
<dbReference type="GO" id="GO:0000287">
    <property type="term" value="F:magnesium ion binding"/>
    <property type="evidence" value="ECO:0007669"/>
    <property type="project" value="UniProtKB-UniRule"/>
</dbReference>
<feature type="binding site" evidence="7">
    <location>
        <begin position="169"/>
        <end position="170"/>
    </location>
    <ligand>
        <name>UDP-N-acetyl-alpha-D-muramoyl-L-alanyl-D-glutamate</name>
        <dbReference type="ChEBI" id="CHEBI:83900"/>
    </ligand>
</feature>
<evidence type="ECO:0000256" key="7">
    <source>
        <dbReference type="HAMAP-Rule" id="MF_00208"/>
    </source>
</evidence>
<dbReference type="Pfam" id="PF08245">
    <property type="entry name" value="Mur_ligase_M"/>
    <property type="match status" value="1"/>
</dbReference>
<feature type="binding site" evidence="7">
    <location>
        <begin position="444"/>
        <end position="447"/>
    </location>
    <ligand>
        <name>meso-2,6-diaminopimelate</name>
        <dbReference type="ChEBI" id="CHEBI:57791"/>
    </ligand>
</feature>
<dbReference type="Gene3D" id="3.40.1190.10">
    <property type="entry name" value="Mur-like, catalytic domain"/>
    <property type="match status" value="1"/>
</dbReference>
<evidence type="ECO:0000256" key="4">
    <source>
        <dbReference type="ARBA" id="ARBA00022984"/>
    </source>
</evidence>
<dbReference type="GO" id="GO:0009252">
    <property type="term" value="P:peptidoglycan biosynthetic process"/>
    <property type="evidence" value="ECO:0007669"/>
    <property type="project" value="UniProtKB-UniRule"/>
</dbReference>
<dbReference type="GO" id="GO:0051301">
    <property type="term" value="P:cell division"/>
    <property type="evidence" value="ECO:0007669"/>
    <property type="project" value="UniProtKB-KW"/>
</dbReference>
<dbReference type="InterPro" id="IPR036615">
    <property type="entry name" value="Mur_ligase_C_dom_sf"/>
</dbReference>
<keyword evidence="14" id="KW-1185">Reference proteome</keyword>
<dbReference type="Gene3D" id="3.90.190.20">
    <property type="entry name" value="Mur ligase, C-terminal domain"/>
    <property type="match status" value="1"/>
</dbReference>
<feature type="domain" description="Mur ligase C-terminal" evidence="11">
    <location>
        <begin position="397"/>
        <end position="500"/>
    </location>
</feature>
<keyword evidence="7" id="KW-0460">Magnesium</keyword>
<comment type="pathway">
    <text evidence="7 8">Cell wall biogenesis; peptidoglycan biosynthesis.</text>
</comment>
<dbReference type="GO" id="GO:0008765">
    <property type="term" value="F:UDP-N-acetylmuramoylalanyl-D-glutamate-2,6-diaminopimelate ligase activity"/>
    <property type="evidence" value="ECO:0007669"/>
    <property type="project" value="UniProtKB-UniRule"/>
</dbReference>
<dbReference type="NCBIfam" id="NF001126">
    <property type="entry name" value="PRK00139.1-4"/>
    <property type="match status" value="1"/>
</dbReference>
<feature type="binding site" evidence="7">
    <location>
        <position position="420"/>
    </location>
    <ligand>
        <name>meso-2,6-diaminopimelate</name>
        <dbReference type="ChEBI" id="CHEBI:57791"/>
    </ligand>
</feature>
<dbReference type="KEGG" id="malv:MALV_03240"/>
<dbReference type="RefSeq" id="WP_163660529.1">
    <property type="nucleotide sequence ID" value="NZ_AP022565.1"/>
</dbReference>
<comment type="PTM">
    <text evidence="7">Carboxylation is probably crucial for Mg(2+) binding and, consequently, for the gamma-phosphate positioning of ATP.</text>
</comment>
<dbReference type="InterPro" id="IPR035911">
    <property type="entry name" value="MurE/MurF_N"/>
</dbReference>
<dbReference type="PANTHER" id="PTHR23135:SF4">
    <property type="entry name" value="UDP-N-ACETYLMURAMOYL-L-ALANYL-D-GLUTAMATE--2,6-DIAMINOPIMELATE LIGASE MURE HOMOLOG, CHLOROPLASTIC"/>
    <property type="match status" value="1"/>
</dbReference>
<dbReference type="InterPro" id="IPR036565">
    <property type="entry name" value="Mur-like_cat_sf"/>
</dbReference>
<feature type="domain" description="Mur ligase N-terminal catalytic" evidence="10">
    <location>
        <begin position="37"/>
        <end position="112"/>
    </location>
</feature>
<keyword evidence="7" id="KW-0547">Nucleotide-binding</keyword>
<evidence type="ECO:0000259" key="10">
    <source>
        <dbReference type="Pfam" id="PF01225"/>
    </source>
</evidence>
<evidence type="ECO:0000313" key="13">
    <source>
        <dbReference type="EMBL" id="BBX25199.1"/>
    </source>
</evidence>
<keyword evidence="5 7" id="KW-0131">Cell cycle</keyword>
<dbReference type="HAMAP" id="MF_00208">
    <property type="entry name" value="MurE"/>
    <property type="match status" value="1"/>
</dbReference>
<dbReference type="SUPFAM" id="SSF63418">
    <property type="entry name" value="MurE/MurF N-terminal domain"/>
    <property type="match status" value="1"/>
</dbReference>
<feature type="binding site" evidence="7">
    <location>
        <position position="498"/>
    </location>
    <ligand>
        <name>meso-2,6-diaminopimelate</name>
        <dbReference type="ChEBI" id="CHEBI:57791"/>
    </ligand>
</feature>
<evidence type="ECO:0000313" key="14">
    <source>
        <dbReference type="Proteomes" id="UP000466906"/>
    </source>
</evidence>
<keyword evidence="7" id="KW-0067">ATP-binding</keyword>
<dbReference type="AlphaFoldDB" id="A0A6N4ULB5"/>
<dbReference type="SUPFAM" id="SSF53623">
    <property type="entry name" value="MurD-like peptide ligases, catalytic domain"/>
    <property type="match status" value="1"/>
</dbReference>
<proteinExistence type="inferred from homology"/>
<dbReference type="InterPro" id="IPR013221">
    <property type="entry name" value="Mur_ligase_cen"/>
</dbReference>
<dbReference type="InterPro" id="IPR000713">
    <property type="entry name" value="Mur_ligase_N"/>
</dbReference>
<feature type="short sequence motif" description="Meso-diaminopimelate recognition motif" evidence="7">
    <location>
        <begin position="444"/>
        <end position="447"/>
    </location>
</feature>
<dbReference type="InterPro" id="IPR004101">
    <property type="entry name" value="Mur_ligase_C"/>
</dbReference>
<dbReference type="Proteomes" id="UP000466906">
    <property type="component" value="Chromosome"/>
</dbReference>
<comment type="subcellular location">
    <subcellularLocation>
        <location evidence="7 8">Cytoplasm</location>
    </subcellularLocation>
</comment>
<dbReference type="GO" id="GO:0008360">
    <property type="term" value="P:regulation of cell shape"/>
    <property type="evidence" value="ECO:0007669"/>
    <property type="project" value="UniProtKB-KW"/>
</dbReference>
<dbReference type="Pfam" id="PF01225">
    <property type="entry name" value="Mur_ligase"/>
    <property type="match status" value="1"/>
</dbReference>
<dbReference type="GO" id="GO:0005737">
    <property type="term" value="C:cytoplasm"/>
    <property type="evidence" value="ECO:0007669"/>
    <property type="project" value="UniProtKB-SubCell"/>
</dbReference>
<feature type="modified residue" description="N6-carboxylysine" evidence="7">
    <location>
        <position position="236"/>
    </location>
</feature>
<feature type="binding site" evidence="7">
    <location>
        <position position="502"/>
    </location>
    <ligand>
        <name>meso-2,6-diaminopimelate</name>
        <dbReference type="ChEBI" id="CHEBI:57791"/>
    </ligand>
</feature>